<feature type="compositionally biased region" description="Polar residues" evidence="1">
    <location>
        <begin position="23"/>
        <end position="34"/>
    </location>
</feature>
<comment type="caution">
    <text evidence="2">The sequence shown here is derived from an EMBL/GenBank/DDBJ whole genome shotgun (WGS) entry which is preliminary data.</text>
</comment>
<dbReference type="EMBL" id="JBJQND010000012">
    <property type="protein sequence ID" value="KAL3859156.1"/>
    <property type="molecule type" value="Genomic_DNA"/>
</dbReference>
<organism evidence="2 3">
    <name type="scientific">Sinanodonta woodiana</name>
    <name type="common">Chinese pond mussel</name>
    <name type="synonym">Anodonta woodiana</name>
    <dbReference type="NCBI Taxonomy" id="1069815"/>
    <lineage>
        <taxon>Eukaryota</taxon>
        <taxon>Metazoa</taxon>
        <taxon>Spiralia</taxon>
        <taxon>Lophotrochozoa</taxon>
        <taxon>Mollusca</taxon>
        <taxon>Bivalvia</taxon>
        <taxon>Autobranchia</taxon>
        <taxon>Heteroconchia</taxon>
        <taxon>Palaeoheterodonta</taxon>
        <taxon>Unionida</taxon>
        <taxon>Unionoidea</taxon>
        <taxon>Unionidae</taxon>
        <taxon>Unioninae</taxon>
        <taxon>Sinanodonta</taxon>
    </lineage>
</organism>
<dbReference type="Proteomes" id="UP001634394">
    <property type="component" value="Unassembled WGS sequence"/>
</dbReference>
<feature type="region of interest" description="Disordered" evidence="1">
    <location>
        <begin position="23"/>
        <end position="45"/>
    </location>
</feature>
<reference evidence="2 3" key="1">
    <citation type="submission" date="2024-11" db="EMBL/GenBank/DDBJ databases">
        <title>Chromosome-level genome assembly of the freshwater bivalve Anodonta woodiana.</title>
        <authorList>
            <person name="Chen X."/>
        </authorList>
    </citation>
    <scope>NUCLEOTIDE SEQUENCE [LARGE SCALE GENOMIC DNA]</scope>
    <source>
        <strain evidence="2">MN2024</strain>
        <tissue evidence="2">Gills</tissue>
    </source>
</reference>
<feature type="region of interest" description="Disordered" evidence="1">
    <location>
        <begin position="62"/>
        <end position="81"/>
    </location>
</feature>
<dbReference type="AlphaFoldDB" id="A0ABD3VDN1"/>
<protein>
    <submittedName>
        <fullName evidence="2">Uncharacterized protein</fullName>
    </submittedName>
</protein>
<evidence type="ECO:0000313" key="3">
    <source>
        <dbReference type="Proteomes" id="UP001634394"/>
    </source>
</evidence>
<keyword evidence="3" id="KW-1185">Reference proteome</keyword>
<evidence type="ECO:0000256" key="1">
    <source>
        <dbReference type="SAM" id="MobiDB-lite"/>
    </source>
</evidence>
<accession>A0ABD3VDN1</accession>
<name>A0ABD3VDN1_SINWO</name>
<gene>
    <name evidence="2" type="ORF">ACJMK2_009388</name>
</gene>
<proteinExistence type="predicted"/>
<evidence type="ECO:0000313" key="2">
    <source>
        <dbReference type="EMBL" id="KAL3859156.1"/>
    </source>
</evidence>
<sequence>MLILKQRKTITNPTRNYDRTVRVNGSKQTETSVSKQKEMLKRKKKTCIDDKKIQRTPSKVMKKTCMEDHEQGEEASGPKFDLNKDNMLIKQIL</sequence>